<dbReference type="RefSeq" id="WP_099515096.1">
    <property type="nucleotide sequence ID" value="NZ_CP016619.1"/>
</dbReference>
<geneLocation type="plasmid" evidence="2">
    <name>unnamed2</name>
</geneLocation>
<keyword evidence="2" id="KW-0614">Plasmid</keyword>
<gene>
    <name evidence="2" type="ORF">BB934_38635</name>
</gene>
<organism evidence="2">
    <name type="scientific">Microvirga ossetica</name>
    <dbReference type="NCBI Taxonomy" id="1882682"/>
    <lineage>
        <taxon>Bacteria</taxon>
        <taxon>Pseudomonadati</taxon>
        <taxon>Pseudomonadota</taxon>
        <taxon>Alphaproteobacteria</taxon>
        <taxon>Hyphomicrobiales</taxon>
        <taxon>Methylobacteriaceae</taxon>
        <taxon>Microvirga</taxon>
    </lineage>
</organism>
<dbReference type="KEGG" id="moc:BB934_38635"/>
<feature type="signal peptide" evidence="1">
    <location>
        <begin position="1"/>
        <end position="19"/>
    </location>
</feature>
<feature type="chain" id="PRO_5008536336" evidence="1">
    <location>
        <begin position="20"/>
        <end position="172"/>
    </location>
</feature>
<evidence type="ECO:0000256" key="1">
    <source>
        <dbReference type="SAM" id="SignalP"/>
    </source>
</evidence>
<accession>A0A1B2EW25</accession>
<evidence type="ECO:0000313" key="2">
    <source>
        <dbReference type="EMBL" id="ANY84167.1"/>
    </source>
</evidence>
<dbReference type="EMBL" id="CP016619">
    <property type="protein sequence ID" value="ANY84167.1"/>
    <property type="molecule type" value="Genomic_DNA"/>
</dbReference>
<reference evidence="2" key="1">
    <citation type="submission" date="2016-07" db="EMBL/GenBank/DDBJ databases">
        <title>Microvirga ossetica sp. nov. a new species of rhizobia isolated from root nodules of the legume species Vicia alpestris Steven originated from North Ossetia region in the Caucasus.</title>
        <authorList>
            <person name="Safronova V.I."/>
            <person name="Kuznetsova I.G."/>
            <person name="Sazanova A.L."/>
            <person name="Belimov A."/>
            <person name="Andronov E."/>
            <person name="Osledkin Y.S."/>
            <person name="Onishchuk O.P."/>
            <person name="Kurchak O.N."/>
            <person name="Shaposhnikov A.I."/>
            <person name="Willems A."/>
            <person name="Tikhonovich I.A."/>
        </authorList>
    </citation>
    <scope>NUCLEOTIDE SEQUENCE [LARGE SCALE GENOMIC DNA]</scope>
    <source>
        <strain evidence="2">V5/3M</strain>
        <plasmid evidence="2">unnamed2</plasmid>
    </source>
</reference>
<keyword evidence="1" id="KW-0732">Signal</keyword>
<proteinExistence type="predicted"/>
<dbReference type="OrthoDB" id="8017628at2"/>
<name>A0A1B2EW25_9HYPH</name>
<protein>
    <submittedName>
        <fullName evidence="2">Uncharacterized protein</fullName>
    </submittedName>
</protein>
<dbReference type="AlphaFoldDB" id="A0A1B2EW25"/>
<sequence>MKLSLAIALFFAATTSVDAAPQAKLKNQAETTKIAQMVTVSGECTKLVHAGLAVEGCKNLLVNMNYSTGVSSYWFMTESTILSFSGDGSRRIEQGPDIVVQAIEKVILAATTAAPNNEEGKEDTAVGFCRFGDPNLKGSTIECVAHTEIGRYEGAFSTDGSPPKLEAFQIAQ</sequence>